<dbReference type="Proteomes" id="UP000230066">
    <property type="component" value="Unassembled WGS sequence"/>
</dbReference>
<keyword evidence="3" id="KW-1185">Reference proteome</keyword>
<dbReference type="AlphaFoldDB" id="A0A4E0RK95"/>
<feature type="region of interest" description="Disordered" evidence="1">
    <location>
        <begin position="432"/>
        <end position="465"/>
    </location>
</feature>
<proteinExistence type="predicted"/>
<accession>A0A4E0RK95</accession>
<evidence type="ECO:0000313" key="3">
    <source>
        <dbReference type="Proteomes" id="UP000230066"/>
    </source>
</evidence>
<feature type="region of interest" description="Disordered" evidence="1">
    <location>
        <begin position="116"/>
        <end position="140"/>
    </location>
</feature>
<evidence type="ECO:0000313" key="2">
    <source>
        <dbReference type="EMBL" id="THD26364.1"/>
    </source>
</evidence>
<dbReference type="EMBL" id="JXXN02000769">
    <property type="protein sequence ID" value="THD26364.1"/>
    <property type="molecule type" value="Genomic_DNA"/>
</dbReference>
<feature type="compositionally biased region" description="Polar residues" evidence="1">
    <location>
        <begin position="432"/>
        <end position="451"/>
    </location>
</feature>
<sequence length="465" mass="53831">MQNDPVRGEKHSKLSRLPRMSLVNRPEEPDYPYVNYLQCSLATSTEQYQNKRRIRPGQRMVVSGQFIDRFPNKPSRRSPHQRCILPFRRETNEKAVIYLTATSLFEKVKQEVDESSAERDTVLKKKQNSECGNQPKRSRNQETRLFREPLTLLSFRPLLAPFVPDLLRLLVNSVETYCYDHNWSLVYEPLPEYYDAGKKALIRLIAVWHDQKEMKKIIKRISVPVRIVAIRLFLDKLAIKPLLFKRKHVNELVKVPLFDFFLRPHPRVRAVVQRAITASSSVHVDTMAFMMIHLIHAWEYAQNPVEGKLQLASIYGQLLISFSEKPELRGMEYGEGKSIESALIEVVLEICDYHFWNHLTSLKIRAAFKNVTDFERVQVAAENNLKRESVRQFLTTNEDLGLPDLYSERYSDSGFDFDDLPKLHSFCQRVSTTADDSSDKLSSPVLTSDSQTRSKDGADGTEVQP</sequence>
<organism evidence="2 3">
    <name type="scientific">Fasciola hepatica</name>
    <name type="common">Liver fluke</name>
    <dbReference type="NCBI Taxonomy" id="6192"/>
    <lineage>
        <taxon>Eukaryota</taxon>
        <taxon>Metazoa</taxon>
        <taxon>Spiralia</taxon>
        <taxon>Lophotrochozoa</taxon>
        <taxon>Platyhelminthes</taxon>
        <taxon>Trematoda</taxon>
        <taxon>Digenea</taxon>
        <taxon>Plagiorchiida</taxon>
        <taxon>Echinostomata</taxon>
        <taxon>Echinostomatoidea</taxon>
        <taxon>Fasciolidae</taxon>
        <taxon>Fasciola</taxon>
    </lineage>
</organism>
<reference evidence="2" key="1">
    <citation type="submission" date="2019-03" db="EMBL/GenBank/DDBJ databases">
        <title>Improved annotation for the trematode Fasciola hepatica.</title>
        <authorList>
            <person name="Choi Y.-J."/>
            <person name="Martin J."/>
            <person name="Mitreva M."/>
        </authorList>
    </citation>
    <scope>NUCLEOTIDE SEQUENCE [LARGE SCALE GENOMIC DNA]</scope>
</reference>
<evidence type="ECO:0000256" key="1">
    <source>
        <dbReference type="SAM" id="MobiDB-lite"/>
    </source>
</evidence>
<name>A0A4E0RK95_FASHE</name>
<protein>
    <submittedName>
        <fullName evidence="2">Uncharacterized protein</fullName>
    </submittedName>
</protein>
<comment type="caution">
    <text evidence="2">The sequence shown here is derived from an EMBL/GenBank/DDBJ whole genome shotgun (WGS) entry which is preliminary data.</text>
</comment>
<gene>
    <name evidence="2" type="ORF">D915_002791</name>
</gene>